<sequence>MPAAAVVDELMWADPDRTAVALRTRAADSRRLVEDQYRARRVLGEGGAHGAEEHSLQSAEAAGADDQKPGIAAVVDQHVRPAAPG</sequence>
<reference evidence="3" key="1">
    <citation type="journal article" date="2019" name="Int. J. Syst. Evol. Microbiol.">
        <title>The Global Catalogue of Microorganisms (GCM) 10K type strain sequencing project: providing services to taxonomists for standard genome sequencing and annotation.</title>
        <authorList>
            <consortium name="The Broad Institute Genomics Platform"/>
            <consortium name="The Broad Institute Genome Sequencing Center for Infectious Disease"/>
            <person name="Wu L."/>
            <person name="Ma J."/>
        </authorList>
    </citation>
    <scope>NUCLEOTIDE SEQUENCE [LARGE SCALE GENOMIC DNA]</scope>
    <source>
        <strain evidence="3">JCM 16034</strain>
    </source>
</reference>
<dbReference type="EMBL" id="BAAAQW010000006">
    <property type="protein sequence ID" value="GAA2201261.1"/>
    <property type="molecule type" value="Genomic_DNA"/>
</dbReference>
<keyword evidence="3" id="KW-1185">Reference proteome</keyword>
<organism evidence="2 3">
    <name type="scientific">Sinomonas flava</name>
    <dbReference type="NCBI Taxonomy" id="496857"/>
    <lineage>
        <taxon>Bacteria</taxon>
        <taxon>Bacillati</taxon>
        <taxon>Actinomycetota</taxon>
        <taxon>Actinomycetes</taxon>
        <taxon>Micrococcales</taxon>
        <taxon>Micrococcaceae</taxon>
        <taxon>Sinomonas</taxon>
    </lineage>
</organism>
<protein>
    <submittedName>
        <fullName evidence="2">Uncharacterized protein</fullName>
    </submittedName>
</protein>
<evidence type="ECO:0000313" key="2">
    <source>
        <dbReference type="EMBL" id="GAA2201261.1"/>
    </source>
</evidence>
<dbReference type="Proteomes" id="UP001500432">
    <property type="component" value="Unassembled WGS sequence"/>
</dbReference>
<feature type="region of interest" description="Disordered" evidence="1">
    <location>
        <begin position="44"/>
        <end position="67"/>
    </location>
</feature>
<accession>A0ABP5NRR4</accession>
<evidence type="ECO:0000256" key="1">
    <source>
        <dbReference type="SAM" id="MobiDB-lite"/>
    </source>
</evidence>
<comment type="caution">
    <text evidence="2">The sequence shown here is derived from an EMBL/GenBank/DDBJ whole genome shotgun (WGS) entry which is preliminary data.</text>
</comment>
<proteinExistence type="predicted"/>
<evidence type="ECO:0000313" key="3">
    <source>
        <dbReference type="Proteomes" id="UP001500432"/>
    </source>
</evidence>
<gene>
    <name evidence="2" type="ORF">GCM10009849_25020</name>
</gene>
<name>A0ABP5NRR4_9MICC</name>